<sequence length="77" mass="9267">MLQDALAKEYKLTHKAFFDSRFPFAFSYHLQQRYNLISYTYSSEPCVLYRSLCSFRKYSSCNALLMTLIRHYSRMLT</sequence>
<dbReference type="AlphaFoldDB" id="W6TI43"/>
<dbReference type="EMBL" id="AWTR02000016">
    <property type="protein sequence ID" value="ETZ07675.1"/>
    <property type="molecule type" value="Genomic_DNA"/>
</dbReference>
<proteinExistence type="predicted"/>
<protein>
    <submittedName>
        <fullName evidence="1">Uncharacterized protein</fullName>
    </submittedName>
</protein>
<name>W6TI43_HOLOB</name>
<dbReference type="Proteomes" id="UP000019112">
    <property type="component" value="Unassembled WGS sequence"/>
</dbReference>
<evidence type="ECO:0000313" key="2">
    <source>
        <dbReference type="Proteomes" id="UP000019112"/>
    </source>
</evidence>
<keyword evidence="2" id="KW-1185">Reference proteome</keyword>
<evidence type="ECO:0000313" key="1">
    <source>
        <dbReference type="EMBL" id="ETZ07675.1"/>
    </source>
</evidence>
<organism evidence="1 2">
    <name type="scientific">Holospora obtusa F1</name>
    <dbReference type="NCBI Taxonomy" id="1399147"/>
    <lineage>
        <taxon>Bacteria</taxon>
        <taxon>Pseudomonadati</taxon>
        <taxon>Pseudomonadota</taxon>
        <taxon>Alphaproteobacteria</taxon>
        <taxon>Holosporales</taxon>
        <taxon>Holosporaceae</taxon>
        <taxon>Holospora</taxon>
    </lineage>
</organism>
<accession>W6TI43</accession>
<reference evidence="1 2" key="1">
    <citation type="journal article" date="2014" name="FEMS Microbiol. Lett.">
        <title>Draft genome sequences of three Holospora species (Holospora obtusa, Holospora undulata, and Holospora elegans), endonuclear symbiotic bacteria of the ciliate Paramecium caudatum.</title>
        <authorList>
            <person name="Dohra H."/>
            <person name="Tanaka K."/>
            <person name="Suzuki T."/>
            <person name="Fujishima M."/>
            <person name="Suzuki H."/>
        </authorList>
    </citation>
    <scope>NUCLEOTIDE SEQUENCE [LARGE SCALE GENOMIC DNA]</scope>
    <source>
        <strain evidence="1 2">F1</strain>
    </source>
</reference>
<gene>
    <name evidence="1" type="ORF">P618_200144</name>
</gene>
<comment type="caution">
    <text evidence="1">The sequence shown here is derived from an EMBL/GenBank/DDBJ whole genome shotgun (WGS) entry which is preliminary data.</text>
</comment>